<dbReference type="Proteomes" id="UP000254720">
    <property type="component" value="Unassembled WGS sequence"/>
</dbReference>
<keyword evidence="2" id="KW-1185">Reference proteome</keyword>
<organism evidence="1 2">
    <name type="scientific">Aquicella lusitana</name>
    <dbReference type="NCBI Taxonomy" id="254246"/>
    <lineage>
        <taxon>Bacteria</taxon>
        <taxon>Pseudomonadati</taxon>
        <taxon>Pseudomonadota</taxon>
        <taxon>Gammaproteobacteria</taxon>
        <taxon>Legionellales</taxon>
        <taxon>Coxiellaceae</taxon>
        <taxon>Aquicella</taxon>
    </lineage>
</organism>
<dbReference type="EMBL" id="QQAX01000007">
    <property type="protein sequence ID" value="RDI45191.1"/>
    <property type="molecule type" value="Genomic_DNA"/>
</dbReference>
<evidence type="ECO:0000313" key="2">
    <source>
        <dbReference type="Proteomes" id="UP000254720"/>
    </source>
</evidence>
<sequence length="145" mass="16143">MERLNLTAFFLFTLLLSTALYASSPAHFYLQMENRSEKTTILRFEPNEKNSQTAVYLIPALNNNTPLAAHEKSPQYGVHIEPLTAQATFDIIFTGKQDCHFTVGYYGPGNPKVSVAGPGCLGGGYQLIDKGRTLLLYISDIRRNK</sequence>
<dbReference type="RefSeq" id="WP_147277474.1">
    <property type="nucleotide sequence ID" value="NZ_LR699114.1"/>
</dbReference>
<dbReference type="AlphaFoldDB" id="A0A370GNU8"/>
<reference evidence="1 2" key="1">
    <citation type="submission" date="2018-07" db="EMBL/GenBank/DDBJ databases">
        <title>Genomic Encyclopedia of Type Strains, Phase IV (KMG-IV): sequencing the most valuable type-strain genomes for metagenomic binning, comparative biology and taxonomic classification.</title>
        <authorList>
            <person name="Goeker M."/>
        </authorList>
    </citation>
    <scope>NUCLEOTIDE SEQUENCE [LARGE SCALE GENOMIC DNA]</scope>
    <source>
        <strain evidence="1 2">DSM 16500</strain>
    </source>
</reference>
<evidence type="ECO:0000313" key="1">
    <source>
        <dbReference type="EMBL" id="RDI45191.1"/>
    </source>
</evidence>
<name>A0A370GNU8_9COXI</name>
<gene>
    <name evidence="1" type="ORF">C8D86_10770</name>
</gene>
<comment type="caution">
    <text evidence="1">The sequence shown here is derived from an EMBL/GenBank/DDBJ whole genome shotgun (WGS) entry which is preliminary data.</text>
</comment>
<proteinExistence type="predicted"/>
<accession>A0A370GNU8</accession>
<protein>
    <submittedName>
        <fullName evidence="1">Uncharacterized protein</fullName>
    </submittedName>
</protein>